<dbReference type="CDD" id="cd14016">
    <property type="entry name" value="STKc_CK1"/>
    <property type="match status" value="1"/>
</dbReference>
<dbReference type="PRINTS" id="PR00339">
    <property type="entry name" value="PCNACYCLIN"/>
</dbReference>
<dbReference type="GO" id="GO:0004601">
    <property type="term" value="F:peroxidase activity"/>
    <property type="evidence" value="ECO:0007669"/>
    <property type="project" value="InterPro"/>
</dbReference>
<feature type="signal peptide" evidence="18">
    <location>
        <begin position="1"/>
        <end position="21"/>
    </location>
</feature>
<keyword evidence="7 12" id="KW-0067">ATP-binding</keyword>
<organism evidence="22 23">
    <name type="scientific">Symbiodinium microadriaticum</name>
    <name type="common">Dinoflagellate</name>
    <name type="synonym">Zooxanthella microadriatica</name>
    <dbReference type="NCBI Taxonomy" id="2951"/>
    <lineage>
        <taxon>Eukaryota</taxon>
        <taxon>Sar</taxon>
        <taxon>Alveolata</taxon>
        <taxon>Dinophyceae</taxon>
        <taxon>Suessiales</taxon>
        <taxon>Symbiodiniaceae</taxon>
        <taxon>Symbiodinium</taxon>
    </lineage>
</organism>
<evidence type="ECO:0000256" key="12">
    <source>
        <dbReference type="PROSITE-ProRule" id="PRU10141"/>
    </source>
</evidence>
<proteinExistence type="inferred from homology"/>
<dbReference type="PROSITE" id="PS50082">
    <property type="entry name" value="WD_REPEATS_2"/>
    <property type="match status" value="3"/>
</dbReference>
<dbReference type="PROSITE" id="PS00108">
    <property type="entry name" value="PROTEIN_KINASE_ST"/>
    <property type="match status" value="1"/>
</dbReference>
<dbReference type="InterPro" id="IPR022659">
    <property type="entry name" value="Pr_cel_nuc_antig_CS"/>
</dbReference>
<dbReference type="SUPFAM" id="SSF48371">
    <property type="entry name" value="ARM repeat"/>
    <property type="match status" value="1"/>
</dbReference>
<feature type="repeat" description="WD" evidence="10">
    <location>
        <begin position="2455"/>
        <end position="2496"/>
    </location>
</feature>
<dbReference type="SMART" id="SM00320">
    <property type="entry name" value="WD40"/>
    <property type="match status" value="7"/>
</dbReference>
<keyword evidence="3 10" id="KW-0853">WD repeat</keyword>
<dbReference type="PROSITE" id="PS00435">
    <property type="entry name" value="PEROXIDASE_1"/>
    <property type="match status" value="1"/>
</dbReference>
<feature type="region of interest" description="Disordered" evidence="17">
    <location>
        <begin position="211"/>
        <end position="338"/>
    </location>
</feature>
<dbReference type="NCBIfam" id="TIGR00590">
    <property type="entry name" value="pcna"/>
    <property type="match status" value="1"/>
</dbReference>
<evidence type="ECO:0000256" key="16">
    <source>
        <dbReference type="SAM" id="Coils"/>
    </source>
</evidence>
<dbReference type="PROSITE" id="PS01251">
    <property type="entry name" value="PCNA_1"/>
    <property type="match status" value="1"/>
</dbReference>
<dbReference type="PROSITE" id="PS50176">
    <property type="entry name" value="ARM_REPEAT"/>
    <property type="match status" value="2"/>
</dbReference>
<dbReference type="GO" id="GO:0006979">
    <property type="term" value="P:response to oxidative stress"/>
    <property type="evidence" value="ECO:0007669"/>
    <property type="project" value="InterPro"/>
</dbReference>
<evidence type="ECO:0000259" key="19">
    <source>
        <dbReference type="PROSITE" id="PS50011"/>
    </source>
</evidence>
<dbReference type="Pfam" id="PF02747">
    <property type="entry name" value="PCNA_C"/>
    <property type="match status" value="1"/>
</dbReference>
<dbReference type="OrthoDB" id="418886at2759"/>
<dbReference type="InterPro" id="IPR019775">
    <property type="entry name" value="WD40_repeat_CS"/>
</dbReference>
<dbReference type="PROSITE" id="PS50294">
    <property type="entry name" value="WD_REPEATS_REGION"/>
    <property type="match status" value="1"/>
</dbReference>
<keyword evidence="4 14" id="KW-0235">DNA replication</keyword>
<evidence type="ECO:0000256" key="10">
    <source>
        <dbReference type="PROSITE-ProRule" id="PRU00221"/>
    </source>
</evidence>
<dbReference type="InterPro" id="IPR046938">
    <property type="entry name" value="DNA_clamp_sf"/>
</dbReference>
<feature type="compositionally biased region" description="Basic and acidic residues" evidence="17">
    <location>
        <begin position="224"/>
        <end position="235"/>
    </location>
</feature>
<dbReference type="Gene3D" id="1.10.420.10">
    <property type="entry name" value="Peroxidase, domain 2"/>
    <property type="match status" value="1"/>
</dbReference>
<evidence type="ECO:0000256" key="9">
    <source>
        <dbReference type="ARBA" id="ARBA00023242"/>
    </source>
</evidence>
<keyword evidence="23" id="KW-1185">Reference proteome</keyword>
<dbReference type="Pfam" id="PF00141">
    <property type="entry name" value="peroxidase"/>
    <property type="match status" value="1"/>
</dbReference>
<dbReference type="SMART" id="SM00185">
    <property type="entry name" value="ARM"/>
    <property type="match status" value="4"/>
</dbReference>
<dbReference type="SUPFAM" id="SSF48113">
    <property type="entry name" value="Heme-dependent peroxidases"/>
    <property type="match status" value="1"/>
</dbReference>
<dbReference type="Pfam" id="PF00705">
    <property type="entry name" value="PCNA_N"/>
    <property type="match status" value="1"/>
</dbReference>
<evidence type="ECO:0000256" key="2">
    <source>
        <dbReference type="ARBA" id="ARBA00010462"/>
    </source>
</evidence>
<feature type="compositionally biased region" description="Basic and acidic residues" evidence="17">
    <location>
        <begin position="1616"/>
        <end position="1630"/>
    </location>
</feature>
<dbReference type="PROSITE" id="PS50873">
    <property type="entry name" value="PEROXIDASE_4"/>
    <property type="match status" value="1"/>
</dbReference>
<dbReference type="InterPro" id="IPR015943">
    <property type="entry name" value="WD40/YVTN_repeat-like_dom_sf"/>
</dbReference>
<evidence type="ECO:0000256" key="8">
    <source>
        <dbReference type="ARBA" id="ARBA00023125"/>
    </source>
</evidence>
<evidence type="ECO:0000256" key="3">
    <source>
        <dbReference type="ARBA" id="ARBA00022574"/>
    </source>
</evidence>
<dbReference type="Proteomes" id="UP000186817">
    <property type="component" value="Unassembled WGS sequence"/>
</dbReference>
<dbReference type="InterPro" id="IPR022649">
    <property type="entry name" value="Pr_cel_nuc_antig_C"/>
</dbReference>
<dbReference type="InterPro" id="IPR019793">
    <property type="entry name" value="Peroxidases_heam-ligand_BS"/>
</dbReference>
<feature type="compositionally biased region" description="Basic and acidic residues" evidence="17">
    <location>
        <begin position="126"/>
        <end position="136"/>
    </location>
</feature>
<evidence type="ECO:0000313" key="22">
    <source>
        <dbReference type="EMBL" id="OLP94129.1"/>
    </source>
</evidence>
<dbReference type="InterPro" id="IPR036322">
    <property type="entry name" value="WD40_repeat_dom_sf"/>
</dbReference>
<evidence type="ECO:0000256" key="6">
    <source>
        <dbReference type="ARBA" id="ARBA00022741"/>
    </source>
</evidence>
<dbReference type="InterPro" id="IPR011989">
    <property type="entry name" value="ARM-like"/>
</dbReference>
<dbReference type="PROSITE" id="PS00107">
    <property type="entry name" value="PROTEIN_KINASE_ATP"/>
    <property type="match status" value="1"/>
</dbReference>
<dbReference type="Gene3D" id="1.10.510.10">
    <property type="entry name" value="Transferase(Phosphotransferase) domain 1"/>
    <property type="match status" value="1"/>
</dbReference>
<feature type="domain" description="Ubiquitin-like" evidence="20">
    <location>
        <begin position="2358"/>
        <end position="2426"/>
    </location>
</feature>
<dbReference type="Gene3D" id="1.25.10.10">
    <property type="entry name" value="Leucine-rich Repeat Variant"/>
    <property type="match status" value="1"/>
</dbReference>
<dbReference type="InterPro" id="IPR010255">
    <property type="entry name" value="Haem_peroxidase_sf"/>
</dbReference>
<dbReference type="CDD" id="cd00577">
    <property type="entry name" value="PCNA"/>
    <property type="match status" value="1"/>
</dbReference>
<dbReference type="InterPro" id="IPR001680">
    <property type="entry name" value="WD40_rpt"/>
</dbReference>
<dbReference type="InterPro" id="IPR050235">
    <property type="entry name" value="CK1_Ser-Thr_kinase"/>
</dbReference>
<dbReference type="SUPFAM" id="SSF50978">
    <property type="entry name" value="WD40 repeat-like"/>
    <property type="match status" value="1"/>
</dbReference>
<comment type="similarity">
    <text evidence="2 14">Belongs to the PCNA family.</text>
</comment>
<feature type="compositionally biased region" description="Basic and acidic residues" evidence="17">
    <location>
        <begin position="310"/>
        <end position="330"/>
    </location>
</feature>
<dbReference type="InterPro" id="IPR008271">
    <property type="entry name" value="Ser/Thr_kinase_AS"/>
</dbReference>
<dbReference type="Pfam" id="PF00400">
    <property type="entry name" value="WD40"/>
    <property type="match status" value="3"/>
</dbReference>
<feature type="compositionally biased region" description="Basic and acidic residues" evidence="17">
    <location>
        <begin position="3578"/>
        <end position="3587"/>
    </location>
</feature>
<keyword evidence="16" id="KW-0175">Coiled coil</keyword>
<dbReference type="Gene3D" id="3.10.150.10">
    <property type="entry name" value="DNA Polymerase III, subunit A, domain 2"/>
    <property type="match status" value="1"/>
</dbReference>
<evidence type="ECO:0000256" key="7">
    <source>
        <dbReference type="ARBA" id="ARBA00022840"/>
    </source>
</evidence>
<feature type="region of interest" description="Disordered" evidence="17">
    <location>
        <begin position="1595"/>
        <end position="1705"/>
    </location>
</feature>
<evidence type="ECO:0000256" key="11">
    <source>
        <dbReference type="PROSITE-ProRule" id="PRU00259"/>
    </source>
</evidence>
<evidence type="ECO:0000256" key="5">
    <source>
        <dbReference type="ARBA" id="ARBA00022737"/>
    </source>
</evidence>
<comment type="function">
    <text evidence="13">This protein is an auxiliary protein of DNA polymerase delta and is involved in the control of eukaryotic DNA replication by increasing the polymerase's processivity during elongation of the leading strand.</text>
</comment>
<dbReference type="InterPro" id="IPR000719">
    <property type="entry name" value="Prot_kinase_dom"/>
</dbReference>
<dbReference type="EMBL" id="LSRX01000555">
    <property type="protein sequence ID" value="OLP94129.1"/>
    <property type="molecule type" value="Genomic_DNA"/>
</dbReference>
<feature type="domain" description="Protein kinase" evidence="19">
    <location>
        <begin position="3238"/>
        <end position="3508"/>
    </location>
</feature>
<feature type="compositionally biased region" description="Basic and acidic residues" evidence="17">
    <location>
        <begin position="1642"/>
        <end position="1660"/>
    </location>
</feature>
<dbReference type="GO" id="GO:0005634">
    <property type="term" value="C:nucleus"/>
    <property type="evidence" value="ECO:0007669"/>
    <property type="project" value="UniProtKB-SubCell"/>
</dbReference>
<reference evidence="22 23" key="1">
    <citation type="submission" date="2016-02" db="EMBL/GenBank/DDBJ databases">
        <title>Genome analysis of coral dinoflagellate symbionts highlights evolutionary adaptations to a symbiotic lifestyle.</title>
        <authorList>
            <person name="Aranda M."/>
            <person name="Li Y."/>
            <person name="Liew Y.J."/>
            <person name="Baumgarten S."/>
            <person name="Simakov O."/>
            <person name="Wilson M."/>
            <person name="Piel J."/>
            <person name="Ashoor H."/>
            <person name="Bougouffa S."/>
            <person name="Bajic V.B."/>
            <person name="Ryu T."/>
            <person name="Ravasi T."/>
            <person name="Bayer T."/>
            <person name="Micklem G."/>
            <person name="Kim H."/>
            <person name="Bhak J."/>
            <person name="Lajeunesse T.C."/>
            <person name="Voolstra C.R."/>
        </authorList>
    </citation>
    <scope>NUCLEOTIDE SEQUENCE [LARGE SCALE GENOMIC DNA]</scope>
    <source>
        <strain evidence="22 23">CCMP2467</strain>
    </source>
</reference>
<keyword evidence="5" id="KW-0677">Repeat</keyword>
<dbReference type="InterPro" id="IPR000730">
    <property type="entry name" value="Pr_cel_nuc_antig"/>
</dbReference>
<dbReference type="SUPFAM" id="SSF56112">
    <property type="entry name" value="Protein kinase-like (PK-like)"/>
    <property type="match status" value="1"/>
</dbReference>
<feature type="region of interest" description="Disordered" evidence="17">
    <location>
        <begin position="355"/>
        <end position="542"/>
    </location>
</feature>
<dbReference type="PANTHER" id="PTHR11909">
    <property type="entry name" value="CASEIN KINASE-RELATED"/>
    <property type="match status" value="1"/>
</dbReference>
<dbReference type="GO" id="GO:0004672">
    <property type="term" value="F:protein kinase activity"/>
    <property type="evidence" value="ECO:0007669"/>
    <property type="project" value="InterPro"/>
</dbReference>
<dbReference type="GO" id="GO:0003677">
    <property type="term" value="F:DNA binding"/>
    <property type="evidence" value="ECO:0007669"/>
    <property type="project" value="UniProtKB-KW"/>
</dbReference>
<dbReference type="GO" id="GO:0006260">
    <property type="term" value="P:DNA replication"/>
    <property type="evidence" value="ECO:0007669"/>
    <property type="project" value="UniProtKB-KW"/>
</dbReference>
<dbReference type="PROSITE" id="PS50011">
    <property type="entry name" value="PROTEIN_KINASE_DOM"/>
    <property type="match status" value="1"/>
</dbReference>
<feature type="region of interest" description="Disordered" evidence="17">
    <location>
        <begin position="107"/>
        <end position="147"/>
    </location>
</feature>
<feature type="domain" description="Plant heme peroxidase family profile" evidence="21">
    <location>
        <begin position="2690"/>
        <end position="2782"/>
    </location>
</feature>
<feature type="region of interest" description="Disordered" evidence="17">
    <location>
        <begin position="2083"/>
        <end position="2121"/>
    </location>
</feature>
<evidence type="ECO:0000313" key="23">
    <source>
        <dbReference type="Proteomes" id="UP000186817"/>
    </source>
</evidence>
<keyword evidence="22" id="KW-0808">Transferase</keyword>
<dbReference type="Gene3D" id="2.130.10.10">
    <property type="entry name" value="YVTN repeat-like/Quinoprotein amine dehydrogenase"/>
    <property type="match status" value="2"/>
</dbReference>
<dbReference type="InterPro" id="IPR011009">
    <property type="entry name" value="Kinase-like_dom_sf"/>
</dbReference>
<keyword evidence="8 14" id="KW-0238">DNA-binding</keyword>
<dbReference type="FunFam" id="1.10.510.10:FF:000596">
    <property type="entry name" value="CK1 family protein kinase"/>
    <property type="match status" value="1"/>
</dbReference>
<feature type="region of interest" description="Disordered" evidence="17">
    <location>
        <begin position="3529"/>
        <end position="3640"/>
    </location>
</feature>
<dbReference type="Gene3D" id="3.70.10.10">
    <property type="match status" value="1"/>
</dbReference>
<feature type="repeat" description="ARM" evidence="11">
    <location>
        <begin position="752"/>
        <end position="796"/>
    </location>
</feature>
<evidence type="ECO:0000256" key="14">
    <source>
        <dbReference type="RuleBase" id="RU003671"/>
    </source>
</evidence>
<dbReference type="GO" id="GO:0006275">
    <property type="term" value="P:regulation of DNA replication"/>
    <property type="evidence" value="ECO:0007669"/>
    <property type="project" value="InterPro"/>
</dbReference>
<protein>
    <recommendedName>
        <fullName evidence="13">DNA sliding clamp PCNA</fullName>
    </recommendedName>
</protein>
<dbReference type="InterPro" id="IPR002016">
    <property type="entry name" value="Haem_peroxidase"/>
</dbReference>
<dbReference type="PROSITE" id="PS00678">
    <property type="entry name" value="WD_REPEATS_1"/>
    <property type="match status" value="2"/>
</dbReference>
<dbReference type="InterPro" id="IPR017441">
    <property type="entry name" value="Protein_kinase_ATP_BS"/>
</dbReference>
<comment type="similarity">
    <text evidence="15">Belongs to the peroxidase family.</text>
</comment>
<feature type="binding site" evidence="12">
    <location>
        <position position="3267"/>
    </location>
    <ligand>
        <name>ATP</name>
        <dbReference type="ChEBI" id="CHEBI:30616"/>
    </ligand>
</feature>
<dbReference type="GO" id="GO:0020037">
    <property type="term" value="F:heme binding"/>
    <property type="evidence" value="ECO:0007669"/>
    <property type="project" value="InterPro"/>
</dbReference>
<dbReference type="SMART" id="SM00220">
    <property type="entry name" value="S_TKc"/>
    <property type="match status" value="1"/>
</dbReference>
<dbReference type="GO" id="GO:0030337">
    <property type="term" value="F:DNA polymerase processivity factor activity"/>
    <property type="evidence" value="ECO:0007669"/>
    <property type="project" value="InterPro"/>
</dbReference>
<feature type="coiled-coil region" evidence="16">
    <location>
        <begin position="1450"/>
        <end position="1553"/>
    </location>
</feature>
<dbReference type="InterPro" id="IPR000225">
    <property type="entry name" value="Armadillo"/>
</dbReference>
<feature type="compositionally biased region" description="Low complexity" evidence="17">
    <location>
        <begin position="281"/>
        <end position="293"/>
    </location>
</feature>
<name>A0A1Q9DG52_SYMMI</name>
<keyword evidence="9 13" id="KW-0539">Nucleus</keyword>
<dbReference type="CDD" id="cd00314">
    <property type="entry name" value="plant_peroxidase_like"/>
    <property type="match status" value="1"/>
</dbReference>
<evidence type="ECO:0000256" key="13">
    <source>
        <dbReference type="RuleBase" id="RU000641"/>
    </source>
</evidence>
<evidence type="ECO:0000256" key="18">
    <source>
        <dbReference type="SAM" id="SignalP"/>
    </source>
</evidence>
<feature type="repeat" description="WD" evidence="10">
    <location>
        <begin position="2996"/>
        <end position="3037"/>
    </location>
</feature>
<comment type="caution">
    <text evidence="22">The sequence shown here is derived from an EMBL/GenBank/DDBJ whole genome shotgun (WGS) entry which is preliminary data.</text>
</comment>
<dbReference type="FunFam" id="3.10.150.10:FF:000006">
    <property type="entry name" value="Proliferating cell nuclear antigen"/>
    <property type="match status" value="1"/>
</dbReference>
<gene>
    <name evidence="22" type="ORF">AK812_SmicGene23892</name>
</gene>
<evidence type="ECO:0000259" key="20">
    <source>
        <dbReference type="PROSITE" id="PS50053"/>
    </source>
</evidence>
<dbReference type="PROSITE" id="PS50053">
    <property type="entry name" value="UBIQUITIN_2"/>
    <property type="match status" value="1"/>
</dbReference>
<evidence type="ECO:0000256" key="15">
    <source>
        <dbReference type="RuleBase" id="RU004241"/>
    </source>
</evidence>
<dbReference type="Pfam" id="PF00069">
    <property type="entry name" value="Pkinase"/>
    <property type="match status" value="1"/>
</dbReference>
<evidence type="ECO:0000259" key="21">
    <source>
        <dbReference type="PROSITE" id="PS50873"/>
    </source>
</evidence>
<feature type="compositionally biased region" description="Basic and acidic residues" evidence="17">
    <location>
        <begin position="3598"/>
        <end position="3609"/>
    </location>
</feature>
<evidence type="ECO:0000256" key="17">
    <source>
        <dbReference type="SAM" id="MobiDB-lite"/>
    </source>
</evidence>
<dbReference type="InterPro" id="IPR022648">
    <property type="entry name" value="Pr_cel_nuc_antig_N"/>
</dbReference>
<keyword evidence="6 12" id="KW-0547">Nucleotide-binding</keyword>
<keyword evidence="22" id="KW-0418">Kinase</keyword>
<keyword evidence="18" id="KW-0732">Signal</keyword>
<evidence type="ECO:0000256" key="1">
    <source>
        <dbReference type="ARBA" id="ARBA00004123"/>
    </source>
</evidence>
<feature type="chain" id="PRO_5012977451" description="DNA sliding clamp PCNA" evidence="18">
    <location>
        <begin position="22"/>
        <end position="3640"/>
    </location>
</feature>
<evidence type="ECO:0000256" key="4">
    <source>
        <dbReference type="ARBA" id="ARBA00022705"/>
    </source>
</evidence>
<accession>A0A1Q9DG52</accession>
<feature type="compositionally biased region" description="Basic and acidic residues" evidence="17">
    <location>
        <begin position="3539"/>
        <end position="3553"/>
    </location>
</feature>
<feature type="compositionally biased region" description="Basic and acidic residues" evidence="17">
    <location>
        <begin position="377"/>
        <end position="386"/>
    </location>
</feature>
<dbReference type="InterPro" id="IPR016024">
    <property type="entry name" value="ARM-type_fold"/>
</dbReference>
<dbReference type="InterPro" id="IPR000626">
    <property type="entry name" value="Ubiquitin-like_dom"/>
</dbReference>
<dbReference type="GO" id="GO:0005524">
    <property type="term" value="F:ATP binding"/>
    <property type="evidence" value="ECO:0007669"/>
    <property type="project" value="UniProtKB-UniRule"/>
</dbReference>
<comment type="subcellular location">
    <subcellularLocation>
        <location evidence="1 13">Nucleus</location>
    </subcellularLocation>
</comment>
<sequence length="3640" mass="398799">MCVGRSAAHALASASAMGAFALLVPGKSHCSVPLLIGYGVAVKDTSSCQDLLALPVESESTKCLANDCGCRIVVEEVVWQVLNPQPDGSAGIEMYFDKEKGRWRERGQEHLEEEEAALPPPPSTRKQAEKKEETAKETSALENMMAPPPNPYGNLFGGAGKQKAPPAVIRTTQVSLEAPPAPADAGVLVGGAPAAAAASEGFGAPVAVPTNPFAPKSITGGSKESTKQQRLKEKPPAASFAAPCGQAPPLAPIADPEGGGGERELEDEGQDARNAEPTGAEPEPLSSNPSSNSAFAQQEDAGLPEPYEIEAARLESVRSADDAQKAEAAPEPRFLASADGLKKAEDVLESKPLANADYAEKADEDVPASKPLASADDAEKAEDVLESKPLASADDMKKPEDVLESQPLASADDAEKAEDVLESQRLASADDAEKAKDVPASKPLASPDDAEKAEDVPASKPLASVDDAEKAEDVPASKPLASADLAEKAEDVPASKPLASADDVQEAEDVLESKLLASADDPQKAEAAPHAQKAEEADATTDAQVADLQAKLQQAERRAASAEAQVAELQAGLQEANRRAAIAEAQLAQAEQPPQAFARMPECSEASGREALAAVENREGKQIASLVNLMEKHISNLAVCSQVCSSLENLTFTDVNHQSQVVELGGVELILKVLETHEDADGAMLRPVIDALWNLTFHVKAVDRATAVGAVPRVASVLAKNLPNPDVLGGVCAVLLNLAVNDENRHQIVQCGGTESMVQAIMKHQAQEDVVEHACQALYLLAYHTELRPSVVAANAAKAAALATTCSGPRAPRWGRILEEVYRARSLTPALLRWMDQAVGFLEGREELDASFRELWAALSEASETLAELCPEAAEIVSLLWFTNQALSACWYGTSHRFDEAPPASSRLEFAWRSLRSLCDQRDLLEKLSLNLVKGHGGGAWSRPFWQPLAGARPLDDSATFSSAARASSLQHSPVGAEIWRLAFLDWGMFLQSLEEAWPAGSTLHWLQEQEQPPVPNVSAAACLPTWKTKVVHTFLEFDEEEEGRPGRRSASVPPRVCRHHAEMELPEEKLLEVQLPNAPVVTSTLIPHAAPFTGVSGEAPFGADSEVYIPFQEYTVQEWLDWIYHLQTNHVLLTPEYAAYICEVARLLGMSSMEHDDPESIHICRMGKPGTYLIKWFLDSRKLRSNDKQIISSPPLTSSAELDQTSWSKSTLSLSFCRKPASIFRDPDARVDTYCLDMAVRGCDALYYVGFPAAVQMDWLVLTISLSDYLLQRGWDGCFLTGSVEHLLADPRGTPAELSCIIRQHSAALRFCARVEESWKALAFAMSLVAQLPNAGLLKKVADAMKDLCKDVNFDCSERGIQVQSMDSSHVALVSLNLKESAFTDFKCELWFDCLVSAEHPSNLVDSMIDERSVMERQTWLQFILRQPTIWSKVQRIRALGHRQCMEILVRQECRRERCEEQLEELKVKLREETQRRIEAEAKVTRLLDIVHSITRGEQLDLEVARLSVRSQVLKENAEKHEEQMRAMVEEKNELKRRYRKLLTDSQHLHEENTSLKQKCDDQWKQLEKLHLERLAEGLKEMLRLKGMEEEEWMQEIETGSSRAEEAAEESSVLSREEASNAKDQDCRVIRNHLPKPVDPALHRGKDLQGKTTEQHRMEDEESLQETAAGSSREEAAEQSSVLSSEEEPHTMDQEEPDSVPTPLNLGRIIFRSRLIQTCTQDCVLVGPKAKQPQSEKLSTGGLKVYELSSASLGMNVDSLTKILKMTSPNDSLKIRHQVVGFQCEGSDDRISEFELKLMQIESEHMEIPEQHYKVIAKLPSSEFQKICRDLKEFGETLQLSGSKEGLKFQVKGDIGSGNVLLKPRESEKPEDKVSLTIHEPVNATFALRYLVNFSKAAPLCGSVTLGLGPDAPLLVQYDLESEDKGHLKYYLAPKIEEHYIILNEVGVPPPDPESQRHFEHWGGQVPRELLRPWQSCTAFGQPLRCPAGSRELLQNWDGGHLLGIRSERAVPWTSIEGGQIASMSSTAEDLDMLRASDPRTRGYQKACPAMVTRTVQLAPVHISLISYLPSKMLLQEQPPLLRPTQLLPPDPSDSARVSQRRPYKPNGPTCDKTKAAETGGKLRQFQDIQDARDWAGLEPEAWDAVCEQCGGFADLWQVAQIAPEQLRKAIISARIARLDQHGRPAAVAALHGVAPLPSSRALCPAEAAQVGLIWRVARAVAGHSIGPSLEDDSLPVEPHPRIQIENAEWYEVAYDKVFIKKAPQQDARSWGWVHRGQKIQVSPSAVSDMNGRAWVELTFMQLARSCPERLSSDDPLGRGFALIDGQHLGLGRLLSGPLPSKEWPSGLEDAQSTMEERVVLRRLSGERLHFQLKPGDFVASLCFRAAEALQAPAARIRLILDGDVLSQDSLAAPLAGKEVDVVVIPPSPRAVTGCEDGSVKFWDLQTKTCLASLTGHRGAVWSVDADITSKLALSGSADGSLMLWDLEREECLRSFEVEQVSHTTLSDILCTLAAMAKKIIFFLACAGSVRHGSGLDTCSTDTCPLGPVGSQSLLQVDLAMSLQKEAVGTTTSTTWASPYYMMTCPGTQALTTRRMTEATYDEITAEVIGLYDSLPSTCTATECPQADWAGCVLRMAGHDFMDYKDGEGGADGCVDLTDADNAGLAECLHVGEFGISIDSAYQHYCESVSLADFLVIAAEAVMTASRKHVTEADPSRSAIDFKSSFKFGRTTATACEWAHERLPNPEDSCAAVQETFVDSMGLTWAEAAALMGVHTLGRAQVANSGYDGWWSSAVMSRNFNNDYFVSILAKGWAPEVAVAGNSAKNQWKRADSGANETTLGKEMMLNTDLCLAFTMDNEGTVELDAATAASHECLCTWDIPVSVSEATEKYEEGRFCGSTAIPGRSNFRQQRALCCGAEFTKVSDSSIDCGLPVDPKGPAYQSVKRFANDEDVWIRVFKKAWNIATTNGFSLRRWSKMLQPCRLKEGMVHLTSANQSHAGAVCAVAADFGRRWAASGSDDGTLRLWSFSQRGSLLTLRCPNNTPWALAASCEDMAAVSGHEGGFVQVWDLSEEVCVHSFGSYHQGLVQVVAADFQKALAASGSDDGIFCTWDLANFTIQHMVESQSLMSVWAISQTFTSTKRAMSGSFDGQLHLWDVKTGESHGWRGAPVCALAVDFESGHAVSGSFDGQVYVWDLATKTGTACSDPHSAAVRCVVASSAQDKDSMTQRIGKVGSVYCLGRKLGSGSFGEIYYAVDSQTGKELAVKLERVDSKHPMLLYEAKLLKHLEGAQGFASVYFSDTQGDYNVMVMDLLGPSLEDLFNICRRRFSLKTLILLAEQMLYRIEYLHSKDFIHRDIKPDNFLIGGSRKTQQSQILYLIDFGLAKKYRDSKCNHIPYRDNKSMTGTARYASVNAHRGIEQSRRDDIEAIGYVLIYFCKGQLPWQGFQAATKEEKYNKIMECKQSTSVESLCKGCPMIFVTYMNYAKALRFEDRPDYAYLRRLFKELFAKEGYENDGVYDWSQPSVTDSVTSSQFNKQAEARGEPQLRVREVGSKQYRNAGDEPAAEGSPMRWQGSAKETRSRHADSMRSTAPAAATDRVKSARSHGFDSEVSPNPRKPSGSGNPPNRAGFFRPQLDVAL</sequence>
<feature type="repeat" description="WD" evidence="10">
    <location>
        <begin position="2433"/>
        <end position="2454"/>
    </location>
</feature>
<dbReference type="SUPFAM" id="SSF55979">
    <property type="entry name" value="DNA clamp"/>
    <property type="match status" value="3"/>
</dbReference>
<feature type="repeat" description="ARM" evidence="11">
    <location>
        <begin position="709"/>
        <end position="753"/>
    </location>
</feature>